<dbReference type="GO" id="GO:0004601">
    <property type="term" value="F:peroxidase activity"/>
    <property type="evidence" value="ECO:0007669"/>
    <property type="project" value="UniProtKB-KW"/>
</dbReference>
<evidence type="ECO:0000313" key="7">
    <source>
        <dbReference type="EMBL" id="NEY83108.1"/>
    </source>
</evidence>
<reference evidence="6 9" key="2">
    <citation type="submission" date="2020-07" db="EMBL/GenBank/DDBJ databases">
        <authorList>
            <person name="Feng H."/>
        </authorList>
    </citation>
    <scope>NUCLEOTIDE SEQUENCE [LARGE SCALE GENOMIC DNA]</scope>
    <source>
        <strain evidence="6">S-12</strain>
        <strain evidence="9">s-12</strain>
    </source>
</reference>
<dbReference type="EMBL" id="JACEIO010000004">
    <property type="protein sequence ID" value="MBA4536185.1"/>
    <property type="molecule type" value="Genomic_DNA"/>
</dbReference>
<proteinExistence type="inferred from homology"/>
<name>A0A6B3W0S6_9BACI</name>
<dbReference type="AlphaFoldDB" id="A0A6B3W0S6"/>
<dbReference type="InterPro" id="IPR029759">
    <property type="entry name" value="GPX_AS"/>
</dbReference>
<dbReference type="RefSeq" id="WP_163243510.1">
    <property type="nucleotide sequence ID" value="NZ_JAAIWN010000074.1"/>
</dbReference>
<dbReference type="InterPro" id="IPR029760">
    <property type="entry name" value="GPX_CS"/>
</dbReference>
<dbReference type="CDD" id="cd00340">
    <property type="entry name" value="GSH_Peroxidase"/>
    <property type="match status" value="1"/>
</dbReference>
<dbReference type="PROSITE" id="PS00763">
    <property type="entry name" value="GLUTATHIONE_PEROXID_2"/>
    <property type="match status" value="1"/>
</dbReference>
<dbReference type="GO" id="GO:0034599">
    <property type="term" value="P:cellular response to oxidative stress"/>
    <property type="evidence" value="ECO:0007669"/>
    <property type="project" value="TreeGrafter"/>
</dbReference>
<keyword evidence="3 5" id="KW-0560">Oxidoreductase</keyword>
<dbReference type="PRINTS" id="PR01011">
    <property type="entry name" value="GLUTPROXDASE"/>
</dbReference>
<reference evidence="7 8" key="1">
    <citation type="submission" date="2020-02" db="EMBL/GenBank/DDBJ databases">
        <title>Bacillus aquiflavi sp. nov., isolated from yellow water of strong flavor Chinese baijiu in Yibin region of China.</title>
        <authorList>
            <person name="Xie J."/>
        </authorList>
    </citation>
    <scope>NUCLEOTIDE SEQUENCE [LARGE SCALE GENOMIC DNA]</scope>
    <source>
        <strain evidence="7 8">3H-10</strain>
    </source>
</reference>
<gene>
    <name evidence="7" type="ORF">G4D64_16785</name>
    <name evidence="6" type="ORF">H1Z61_03270</name>
</gene>
<dbReference type="Proteomes" id="UP000472971">
    <property type="component" value="Unassembled WGS sequence"/>
</dbReference>
<comment type="similarity">
    <text evidence="1 5">Belongs to the glutathione peroxidase family.</text>
</comment>
<comment type="caution">
    <text evidence="7">The sequence shown here is derived from an EMBL/GenBank/DDBJ whole genome shotgun (WGS) entry which is preliminary data.</text>
</comment>
<dbReference type="InterPro" id="IPR036249">
    <property type="entry name" value="Thioredoxin-like_sf"/>
</dbReference>
<dbReference type="EMBL" id="JAAIWN010000074">
    <property type="protein sequence ID" value="NEY83108.1"/>
    <property type="molecule type" value="Genomic_DNA"/>
</dbReference>
<dbReference type="FunFam" id="3.40.30.10:FF:000010">
    <property type="entry name" value="Glutathione peroxidase"/>
    <property type="match status" value="1"/>
</dbReference>
<dbReference type="InterPro" id="IPR000889">
    <property type="entry name" value="Glutathione_peroxidase"/>
</dbReference>
<feature type="active site" evidence="4">
    <location>
        <position position="35"/>
    </location>
</feature>
<evidence type="ECO:0000256" key="2">
    <source>
        <dbReference type="ARBA" id="ARBA00022559"/>
    </source>
</evidence>
<evidence type="ECO:0000256" key="1">
    <source>
        <dbReference type="ARBA" id="ARBA00006926"/>
    </source>
</evidence>
<evidence type="ECO:0000313" key="8">
    <source>
        <dbReference type="Proteomes" id="UP000472971"/>
    </source>
</evidence>
<sequence length="158" mass="18355">MSIYKFTVETISGDRIILKAFKGQVLLIVNTASKCGFTPQYKELQQLYEAYHEKGFNILAFPSNQFGNQEPYRNEVIEQFCQQNYQVQFPLFSKVNVKGKNAHPLFHYLTKEAPGIFGSKSIKWNFTKFLLDRNGQVVNRFAPTVKPLQLKKEIERLL</sequence>
<dbReference type="PANTHER" id="PTHR11592:SF78">
    <property type="entry name" value="GLUTATHIONE PEROXIDASE"/>
    <property type="match status" value="1"/>
</dbReference>
<keyword evidence="8" id="KW-1185">Reference proteome</keyword>
<dbReference type="Pfam" id="PF00255">
    <property type="entry name" value="GSHPx"/>
    <property type="match status" value="1"/>
</dbReference>
<evidence type="ECO:0000256" key="3">
    <source>
        <dbReference type="ARBA" id="ARBA00023002"/>
    </source>
</evidence>
<dbReference type="PANTHER" id="PTHR11592">
    <property type="entry name" value="GLUTATHIONE PEROXIDASE"/>
    <property type="match status" value="1"/>
</dbReference>
<dbReference type="Gene3D" id="3.40.30.10">
    <property type="entry name" value="Glutaredoxin"/>
    <property type="match status" value="1"/>
</dbReference>
<organism evidence="7 8">
    <name type="scientific">Bacillus aquiflavi</name>
    <dbReference type="NCBI Taxonomy" id="2672567"/>
    <lineage>
        <taxon>Bacteria</taxon>
        <taxon>Bacillati</taxon>
        <taxon>Bacillota</taxon>
        <taxon>Bacilli</taxon>
        <taxon>Bacillales</taxon>
        <taxon>Bacillaceae</taxon>
        <taxon>Bacillus</taxon>
    </lineage>
</organism>
<evidence type="ECO:0000313" key="9">
    <source>
        <dbReference type="Proteomes" id="UP000570010"/>
    </source>
</evidence>
<keyword evidence="2 5" id="KW-0575">Peroxidase</keyword>
<evidence type="ECO:0000313" key="6">
    <source>
        <dbReference type="EMBL" id="MBA4536185.1"/>
    </source>
</evidence>
<protein>
    <recommendedName>
        <fullName evidence="5">Glutathione peroxidase</fullName>
    </recommendedName>
</protein>
<evidence type="ECO:0000256" key="5">
    <source>
        <dbReference type="RuleBase" id="RU000499"/>
    </source>
</evidence>
<dbReference type="PROSITE" id="PS00460">
    <property type="entry name" value="GLUTATHIONE_PEROXID_1"/>
    <property type="match status" value="1"/>
</dbReference>
<accession>A0A6B3W0S6</accession>
<dbReference type="SUPFAM" id="SSF52833">
    <property type="entry name" value="Thioredoxin-like"/>
    <property type="match status" value="1"/>
</dbReference>
<dbReference type="PROSITE" id="PS51355">
    <property type="entry name" value="GLUTATHIONE_PEROXID_3"/>
    <property type="match status" value="1"/>
</dbReference>
<dbReference type="PIRSF" id="PIRSF000303">
    <property type="entry name" value="Glutathion_perox"/>
    <property type="match status" value="1"/>
</dbReference>
<dbReference type="Proteomes" id="UP000570010">
    <property type="component" value="Unassembled WGS sequence"/>
</dbReference>
<evidence type="ECO:0000256" key="4">
    <source>
        <dbReference type="PIRSR" id="PIRSR000303-1"/>
    </source>
</evidence>